<dbReference type="InterPro" id="IPR051454">
    <property type="entry name" value="RNA/ubiquinone_mod_enzymes"/>
</dbReference>
<evidence type="ECO:0000256" key="3">
    <source>
        <dbReference type="ARBA" id="ARBA00038374"/>
    </source>
</evidence>
<organism evidence="5">
    <name type="scientific">gut metagenome</name>
    <dbReference type="NCBI Taxonomy" id="749906"/>
    <lineage>
        <taxon>unclassified sequences</taxon>
        <taxon>metagenomes</taxon>
        <taxon>organismal metagenomes</taxon>
    </lineage>
</organism>
<name>J9CAI6_9ZZZZ</name>
<evidence type="ECO:0000256" key="4">
    <source>
        <dbReference type="SAM" id="MobiDB-lite"/>
    </source>
</evidence>
<dbReference type="PANTHER" id="PTHR30217:SF6">
    <property type="entry name" value="TRNA HYDROXYLATION PROTEIN P"/>
    <property type="match status" value="1"/>
</dbReference>
<dbReference type="InterPro" id="IPR001539">
    <property type="entry name" value="Peptidase_U32"/>
</dbReference>
<feature type="compositionally biased region" description="Polar residues" evidence="4">
    <location>
        <begin position="103"/>
        <end position="113"/>
    </location>
</feature>
<keyword evidence="1" id="KW-0645">Protease</keyword>
<sequence>MSTQRSILNSAAVRYWTKLGVDRVVLGRETPMEAIEEICAEQINDIEAFIHGGMCISFSGRCVLSNHMTNRDANRGGCAQSCRWKYTLRDGEQELSDPDCPFSMSSRDLQAAD</sequence>
<gene>
    <name evidence="5" type="ORF">EVA_14949</name>
</gene>
<evidence type="ECO:0000256" key="1">
    <source>
        <dbReference type="ARBA" id="ARBA00022670"/>
    </source>
</evidence>
<reference evidence="5" key="1">
    <citation type="journal article" date="2012" name="PLoS ONE">
        <title>Gene sets for utilization of primary and secondary nutrition supplies in the distal gut of endangered iberian lynx.</title>
        <authorList>
            <person name="Alcaide M."/>
            <person name="Messina E."/>
            <person name="Richter M."/>
            <person name="Bargiela R."/>
            <person name="Peplies J."/>
            <person name="Huws S.A."/>
            <person name="Newbold C.J."/>
            <person name="Golyshin P.N."/>
            <person name="Simon M.A."/>
            <person name="Lopez G."/>
            <person name="Yakimov M.M."/>
            <person name="Ferrer M."/>
        </authorList>
    </citation>
    <scope>NUCLEOTIDE SEQUENCE</scope>
</reference>
<dbReference type="Pfam" id="PF01136">
    <property type="entry name" value="Peptidase_U32"/>
    <property type="match status" value="1"/>
</dbReference>
<feature type="non-terminal residue" evidence="5">
    <location>
        <position position="113"/>
    </location>
</feature>
<protein>
    <submittedName>
        <fullName evidence="5">Peptidase U32</fullName>
        <ecNumber evidence="5">3.4.-.-</ecNumber>
    </submittedName>
</protein>
<proteinExistence type="inferred from homology"/>
<evidence type="ECO:0000256" key="2">
    <source>
        <dbReference type="ARBA" id="ARBA00022801"/>
    </source>
</evidence>
<dbReference type="AlphaFoldDB" id="J9CAI6"/>
<feature type="region of interest" description="Disordered" evidence="4">
    <location>
        <begin position="94"/>
        <end position="113"/>
    </location>
</feature>
<comment type="similarity">
    <text evidence="3">Belongs to the peptidase U32 family.</text>
</comment>
<dbReference type="EMBL" id="AMCI01005021">
    <property type="protein sequence ID" value="EJW96945.1"/>
    <property type="molecule type" value="Genomic_DNA"/>
</dbReference>
<dbReference type="GO" id="GO:0008233">
    <property type="term" value="F:peptidase activity"/>
    <property type="evidence" value="ECO:0007669"/>
    <property type="project" value="UniProtKB-KW"/>
</dbReference>
<dbReference type="GO" id="GO:0006508">
    <property type="term" value="P:proteolysis"/>
    <property type="evidence" value="ECO:0007669"/>
    <property type="project" value="UniProtKB-KW"/>
</dbReference>
<dbReference type="EC" id="3.4.-.-" evidence="5"/>
<dbReference type="PANTHER" id="PTHR30217">
    <property type="entry name" value="PEPTIDASE U32 FAMILY"/>
    <property type="match status" value="1"/>
</dbReference>
<evidence type="ECO:0000313" key="5">
    <source>
        <dbReference type="EMBL" id="EJW96945.1"/>
    </source>
</evidence>
<comment type="caution">
    <text evidence="5">The sequence shown here is derived from an EMBL/GenBank/DDBJ whole genome shotgun (WGS) entry which is preliminary data.</text>
</comment>
<keyword evidence="2 5" id="KW-0378">Hydrolase</keyword>
<accession>J9CAI6</accession>